<dbReference type="STRING" id="889453.SAMN03080601_00303"/>
<feature type="domain" description="Alkyl hydroperoxide reductase subunit C/ Thiol specific antioxidant" evidence="2">
    <location>
        <begin position="332"/>
        <end position="446"/>
    </location>
</feature>
<dbReference type="InterPro" id="IPR000866">
    <property type="entry name" value="AhpC/TSA"/>
</dbReference>
<dbReference type="PANTHER" id="PTHR42852">
    <property type="entry name" value="THIOL:DISULFIDE INTERCHANGE PROTEIN DSBE"/>
    <property type="match status" value="1"/>
</dbReference>
<dbReference type="GO" id="GO:0016209">
    <property type="term" value="F:antioxidant activity"/>
    <property type="evidence" value="ECO:0007669"/>
    <property type="project" value="InterPro"/>
</dbReference>
<evidence type="ECO:0000259" key="2">
    <source>
        <dbReference type="Pfam" id="PF00578"/>
    </source>
</evidence>
<proteinExistence type="predicted"/>
<keyword evidence="1" id="KW-0732">Signal</keyword>
<evidence type="ECO:0000256" key="1">
    <source>
        <dbReference type="SAM" id="SignalP"/>
    </source>
</evidence>
<evidence type="ECO:0000313" key="4">
    <source>
        <dbReference type="Proteomes" id="UP000191055"/>
    </source>
</evidence>
<dbReference type="Pfam" id="PF00578">
    <property type="entry name" value="AhpC-TSA"/>
    <property type="match status" value="1"/>
</dbReference>
<dbReference type="Gene3D" id="3.40.30.10">
    <property type="entry name" value="Glutaredoxin"/>
    <property type="match status" value="1"/>
</dbReference>
<dbReference type="RefSeq" id="WP_079556077.1">
    <property type="nucleotide sequence ID" value="NZ_CP021904.1"/>
</dbReference>
<reference evidence="4" key="1">
    <citation type="submission" date="2017-02" db="EMBL/GenBank/DDBJ databases">
        <authorList>
            <person name="Varghese N."/>
            <person name="Submissions S."/>
        </authorList>
    </citation>
    <scope>NUCLEOTIDE SEQUENCE [LARGE SCALE GENOMIC DNA]</scope>
    <source>
        <strain evidence="4">DSM 24412</strain>
    </source>
</reference>
<feature type="signal peptide" evidence="1">
    <location>
        <begin position="1"/>
        <end position="19"/>
    </location>
</feature>
<gene>
    <name evidence="3" type="ORF">SAMN03080601_00303</name>
</gene>
<evidence type="ECO:0000313" key="3">
    <source>
        <dbReference type="EMBL" id="SKB35565.1"/>
    </source>
</evidence>
<dbReference type="SUPFAM" id="SSF52833">
    <property type="entry name" value="Thioredoxin-like"/>
    <property type="match status" value="1"/>
</dbReference>
<dbReference type="InterPro" id="IPR050553">
    <property type="entry name" value="Thioredoxin_ResA/DsbE_sf"/>
</dbReference>
<protein>
    <submittedName>
        <fullName evidence="3">AhpC/TSA family protein</fullName>
    </submittedName>
</protein>
<feature type="chain" id="PRO_5012323603" evidence="1">
    <location>
        <begin position="20"/>
        <end position="486"/>
    </location>
</feature>
<sequence>MRVYIFCLVLLGINGAVFGQTNTGEVRFFGKNPEYAGFNLVFERYSNFIIPQTEPLVTLAIDDDGEFYFTFPLNETLHAFVDLGRYRASIYLEPGLSYQLVFPPFEPKNQAERLNPFFQPEEVLLGIANEEARALNRNIVEFDAMFEFNFSRYATDLFVNGNVARATEIEEMLEERFTFDHPVFNRHKQLNYMKLWHMTVRRQNRSLIHRYMSNHAVEYHLPVYWEVFNDVFKGFFPNNLAEEVQQPILRSISRRESFNTITDIAVQDTIFKNREFAEVMLLYSLYEAFYQENLAPETVLTITSDAVQTASAPETREMARQFNRKLSMLRAGTRAPEFTLLDRDGNYKSLEDFSGTFVYLNFMHTANFSALRDMQSLVRIQEVFHEQLHVVTIIVDEDFEAMTRFLDRHPSYDWTFLHFASAPAVLFDYNIMAVPAYYLINPEGLLSLSPAPTPDENFRARFADRYRSWQREQLRRNPPERRSIFR</sequence>
<dbReference type="Proteomes" id="UP000191055">
    <property type="component" value="Unassembled WGS sequence"/>
</dbReference>
<keyword evidence="4" id="KW-1185">Reference proteome</keyword>
<dbReference type="OrthoDB" id="1097547at2"/>
<dbReference type="AlphaFoldDB" id="A0A1T5AL03"/>
<dbReference type="EMBL" id="FUYV01000001">
    <property type="protein sequence ID" value="SKB35565.1"/>
    <property type="molecule type" value="Genomic_DNA"/>
</dbReference>
<dbReference type="GO" id="GO:0016491">
    <property type="term" value="F:oxidoreductase activity"/>
    <property type="evidence" value="ECO:0007669"/>
    <property type="project" value="InterPro"/>
</dbReference>
<accession>A0A1T5AL03</accession>
<dbReference type="KEGG" id="asx:CDL62_05685"/>
<dbReference type="PANTHER" id="PTHR42852:SF13">
    <property type="entry name" value="PROTEIN DIPZ"/>
    <property type="match status" value="1"/>
</dbReference>
<dbReference type="InterPro" id="IPR036249">
    <property type="entry name" value="Thioredoxin-like_sf"/>
</dbReference>
<organism evidence="3 4">
    <name type="scientific">Alkalitalea saponilacus</name>
    <dbReference type="NCBI Taxonomy" id="889453"/>
    <lineage>
        <taxon>Bacteria</taxon>
        <taxon>Pseudomonadati</taxon>
        <taxon>Bacteroidota</taxon>
        <taxon>Bacteroidia</taxon>
        <taxon>Marinilabiliales</taxon>
        <taxon>Marinilabiliaceae</taxon>
        <taxon>Alkalitalea</taxon>
    </lineage>
</organism>
<name>A0A1T5AL03_9BACT</name>